<keyword evidence="4" id="KW-1185">Reference proteome</keyword>
<dbReference type="AlphaFoldDB" id="A0A9P6W848"/>
<keyword evidence="1" id="KW-0472">Membrane</keyword>
<proteinExistence type="predicted"/>
<accession>A0A9P6W848</accession>
<evidence type="ECO:0000256" key="1">
    <source>
        <dbReference type="SAM" id="Phobius"/>
    </source>
</evidence>
<name>A0A9P6W848_RHOMI</name>
<comment type="caution">
    <text evidence="3">The sequence shown here is derived from an EMBL/GenBank/DDBJ whole genome shotgun (WGS) entry which is preliminary data.</text>
</comment>
<dbReference type="Pfam" id="PF09990">
    <property type="entry name" value="DUF2231"/>
    <property type="match status" value="1"/>
</dbReference>
<evidence type="ECO:0000259" key="2">
    <source>
        <dbReference type="Pfam" id="PF09990"/>
    </source>
</evidence>
<dbReference type="InterPro" id="IPR019251">
    <property type="entry name" value="DUF2231_TM"/>
</dbReference>
<protein>
    <recommendedName>
        <fullName evidence="2">DUF2231 domain-containing protein</fullName>
    </recommendedName>
</protein>
<dbReference type="OrthoDB" id="2580011at2759"/>
<evidence type="ECO:0000313" key="3">
    <source>
        <dbReference type="EMBL" id="KAG0665577.1"/>
    </source>
</evidence>
<sequence>MSDVANKADKAVQPAVKTGMGKIGNWGHPIHPATVHYPIGLLSISFGLDALQLAPWLTSGLTWLKIMPPAAVVNVLSHYTGAAGLIAALPTLASGIAELYGMWQGQAQSKGSAKEAGKDAIAKKNVSGEKLKVTLTHATLNDIVLGIAAFNWWVRRQSKDLILPPFNAALSAAAIPLFLYSAYLGGSLVYEYGVGVMRQGEAAEIKKRQEKEQ</sequence>
<dbReference type="Proteomes" id="UP000777482">
    <property type="component" value="Unassembled WGS sequence"/>
</dbReference>
<dbReference type="EMBL" id="PUHQ01000008">
    <property type="protein sequence ID" value="KAG0665577.1"/>
    <property type="molecule type" value="Genomic_DNA"/>
</dbReference>
<feature type="transmembrane region" description="Helical" evidence="1">
    <location>
        <begin position="133"/>
        <end position="154"/>
    </location>
</feature>
<feature type="domain" description="DUF2231" evidence="2">
    <location>
        <begin position="27"/>
        <end position="197"/>
    </location>
</feature>
<keyword evidence="1" id="KW-0812">Transmembrane</keyword>
<gene>
    <name evidence="3" type="ORF">C6P46_006360</name>
</gene>
<feature type="transmembrane region" description="Helical" evidence="1">
    <location>
        <begin position="166"/>
        <end position="190"/>
    </location>
</feature>
<keyword evidence="1" id="KW-1133">Transmembrane helix</keyword>
<evidence type="ECO:0000313" key="4">
    <source>
        <dbReference type="Proteomes" id="UP000777482"/>
    </source>
</evidence>
<organism evidence="3 4">
    <name type="scientific">Rhodotorula mucilaginosa</name>
    <name type="common">Yeast</name>
    <name type="synonym">Rhodotorula rubra</name>
    <dbReference type="NCBI Taxonomy" id="5537"/>
    <lineage>
        <taxon>Eukaryota</taxon>
        <taxon>Fungi</taxon>
        <taxon>Dikarya</taxon>
        <taxon>Basidiomycota</taxon>
        <taxon>Pucciniomycotina</taxon>
        <taxon>Microbotryomycetes</taxon>
        <taxon>Sporidiobolales</taxon>
        <taxon>Sporidiobolaceae</taxon>
        <taxon>Rhodotorula</taxon>
    </lineage>
</organism>
<reference evidence="3 4" key="1">
    <citation type="submission" date="2020-11" db="EMBL/GenBank/DDBJ databases">
        <title>Kefir isolates.</title>
        <authorList>
            <person name="Marcisauskas S."/>
            <person name="Kim Y."/>
            <person name="Blasche S."/>
        </authorList>
    </citation>
    <scope>NUCLEOTIDE SEQUENCE [LARGE SCALE GENOMIC DNA]</scope>
    <source>
        <strain evidence="3 4">KR</strain>
    </source>
</reference>